<dbReference type="KEGG" id="noa:BKM31_34530"/>
<dbReference type="SUPFAM" id="SSF54427">
    <property type="entry name" value="NTF2-like"/>
    <property type="match status" value="1"/>
</dbReference>
<sequence>MNTRTTKVVEEVMAASLAGDTERFLALMAPDVVVEWPYRPEGVPGELRGKRAFAAFLAGSGGVIEFHEYADVELHQTLDPEVVIVEYVARGTVKATGRPFEQRPVAVLRVRDGQVVSYRDYINPLPLMEALRP</sequence>
<evidence type="ECO:0000259" key="1">
    <source>
        <dbReference type="Pfam" id="PF12680"/>
    </source>
</evidence>
<dbReference type="STRING" id="1909395.BKM31_34530"/>
<feature type="domain" description="SnoaL-like" evidence="1">
    <location>
        <begin position="9"/>
        <end position="117"/>
    </location>
</feature>
<evidence type="ECO:0000313" key="2">
    <source>
        <dbReference type="EMBL" id="AQZ65899.1"/>
    </source>
</evidence>
<dbReference type="Gene3D" id="3.10.450.50">
    <property type="match status" value="1"/>
</dbReference>
<dbReference type="Proteomes" id="UP000190797">
    <property type="component" value="Chromosome"/>
</dbReference>
<protein>
    <recommendedName>
        <fullName evidence="1">SnoaL-like domain-containing protein</fullName>
    </recommendedName>
</protein>
<evidence type="ECO:0000313" key="3">
    <source>
        <dbReference type="Proteomes" id="UP000190797"/>
    </source>
</evidence>
<dbReference type="OrthoDB" id="3681559at2"/>
<organism evidence="2 3">
    <name type="scientific">[Actinomadura] parvosata subsp. kistnae</name>
    <dbReference type="NCBI Taxonomy" id="1909395"/>
    <lineage>
        <taxon>Bacteria</taxon>
        <taxon>Bacillati</taxon>
        <taxon>Actinomycetota</taxon>
        <taxon>Actinomycetes</taxon>
        <taxon>Streptosporangiales</taxon>
        <taxon>Streptosporangiaceae</taxon>
        <taxon>Nonomuraea</taxon>
    </lineage>
</organism>
<dbReference type="InterPro" id="IPR032710">
    <property type="entry name" value="NTF2-like_dom_sf"/>
</dbReference>
<dbReference type="InterPro" id="IPR037401">
    <property type="entry name" value="SnoaL-like"/>
</dbReference>
<gene>
    <name evidence="2" type="ORF">BKM31_34530</name>
</gene>
<proteinExistence type="predicted"/>
<dbReference type="RefSeq" id="WP_080042168.1">
    <property type="nucleotide sequence ID" value="NZ_CP017717.1"/>
</dbReference>
<dbReference type="Pfam" id="PF12680">
    <property type="entry name" value="SnoaL_2"/>
    <property type="match status" value="1"/>
</dbReference>
<dbReference type="EMBL" id="CP017717">
    <property type="protein sequence ID" value="AQZ65899.1"/>
    <property type="molecule type" value="Genomic_DNA"/>
</dbReference>
<name>A0A1V0A6V1_9ACTN</name>
<keyword evidence="3" id="KW-1185">Reference proteome</keyword>
<reference evidence="3" key="1">
    <citation type="journal article" date="2017" name="Med. Chem. Commun.">
        <title>Nonomuraea sp. ATCC 55076 harbours the largest actinomycete chromosome to date and the kistamicin biosynthetic gene cluster.</title>
        <authorList>
            <person name="Nazari B."/>
            <person name="Forneris C.C."/>
            <person name="Gibson M.I."/>
            <person name="Moon K."/>
            <person name="Schramma K.R."/>
            <person name="Seyedsayamdost M.R."/>
        </authorList>
    </citation>
    <scope>NUCLEOTIDE SEQUENCE [LARGE SCALE GENOMIC DNA]</scope>
    <source>
        <strain evidence="3">ATCC 55076</strain>
    </source>
</reference>
<dbReference type="AlphaFoldDB" id="A0A1V0A6V1"/>
<accession>A0A1V0A6V1</accession>